<evidence type="ECO:0000256" key="7">
    <source>
        <dbReference type="ARBA" id="ARBA00022892"/>
    </source>
</evidence>
<dbReference type="Gene3D" id="2.130.10.10">
    <property type="entry name" value="YVTN repeat-like/Quinoprotein amine dehydrogenase"/>
    <property type="match status" value="1"/>
</dbReference>
<dbReference type="GO" id="GO:0005789">
    <property type="term" value="C:endoplasmic reticulum membrane"/>
    <property type="evidence" value="ECO:0007669"/>
    <property type="project" value="UniProtKB-SubCell"/>
</dbReference>
<evidence type="ECO:0000256" key="6">
    <source>
        <dbReference type="ARBA" id="ARBA00022824"/>
    </source>
</evidence>
<sequence>MAVATWGGTLRGEKLRAECAAKGIPMEKLSYEQADALCLVKGGGEREDPAMLVVERAFEHVRVLLRGGQRWPGTQKQEYRGEEHPGHPRSHRIEQHQNNLSFTSQNVTHSKGTSKGTYYPPFPVLGLASDGGQIFLSCGGGGATAAKEVPNVVQAHRYDEATGQMSTIASLDTAKCVVVALSYAPALELWLGSVGRGCKVLQLSVEKNSLTEVCEWQTEETGKLPSQNVARCSPNGHLVATGGTDGIVRIFEAAKLQSSPVLKHTCAKNDEVLDLEFSPDSKVLASCDRTGLCRLWDPSTGEETRSIDFKHAGTAVAIRAIRYLPPQEGQQQRFLCAMSAPRGPACLAIYNADGSMVKDVKVHDKPLTAIAVDKPGQTVCVNLVTGGKRLYSLPNMRCVKKAENVHDLPAPCAVFVESTAVSGSGDRSINLLSCKKAPGGGSTSCLYLLLLVVVMVAVCFLILRIGMKGAVLMNSAGEL</sequence>
<feature type="compositionally biased region" description="Basic and acidic residues" evidence="12">
    <location>
        <begin position="77"/>
        <end position="91"/>
    </location>
</feature>
<evidence type="ECO:0000256" key="10">
    <source>
        <dbReference type="ARBA" id="ARBA00023136"/>
    </source>
</evidence>
<dbReference type="SMART" id="SM00320">
    <property type="entry name" value="WD40"/>
    <property type="match status" value="3"/>
</dbReference>
<evidence type="ECO:0000256" key="3">
    <source>
        <dbReference type="ARBA" id="ARBA00022574"/>
    </source>
</evidence>
<keyword evidence="9 13" id="KW-1133">Transmembrane helix</keyword>
<dbReference type="GO" id="GO:0015031">
    <property type="term" value="P:protein transport"/>
    <property type="evidence" value="ECO:0007669"/>
    <property type="project" value="UniProtKB-KW"/>
</dbReference>
<comment type="caution">
    <text evidence="14">The sequence shown here is derived from an EMBL/GenBank/DDBJ whole genome shotgun (WGS) entry which is preliminary data.</text>
</comment>
<feature type="repeat" description="WD" evidence="11">
    <location>
        <begin position="265"/>
        <end position="306"/>
    </location>
</feature>
<evidence type="ECO:0000256" key="9">
    <source>
        <dbReference type="ARBA" id="ARBA00022989"/>
    </source>
</evidence>
<evidence type="ECO:0000256" key="11">
    <source>
        <dbReference type="PROSITE-ProRule" id="PRU00221"/>
    </source>
</evidence>
<dbReference type="PANTHER" id="PTHR23284:SF0">
    <property type="entry name" value="PROLACTIN REGULATORY ELEMENT-BINDING PROTEIN"/>
    <property type="match status" value="1"/>
</dbReference>
<name>A0A812PW31_9DINO</name>
<keyword evidence="4 13" id="KW-0812">Transmembrane</keyword>
<organism evidence="14 15">
    <name type="scientific">Symbiodinium natans</name>
    <dbReference type="NCBI Taxonomy" id="878477"/>
    <lineage>
        <taxon>Eukaryota</taxon>
        <taxon>Sar</taxon>
        <taxon>Alveolata</taxon>
        <taxon>Dinophyceae</taxon>
        <taxon>Suessiales</taxon>
        <taxon>Symbiodiniaceae</taxon>
        <taxon>Symbiodinium</taxon>
    </lineage>
</organism>
<dbReference type="AlphaFoldDB" id="A0A812PW31"/>
<dbReference type="GO" id="GO:0003400">
    <property type="term" value="P:regulation of COPII vesicle coating"/>
    <property type="evidence" value="ECO:0007669"/>
    <property type="project" value="TreeGrafter"/>
</dbReference>
<evidence type="ECO:0000256" key="13">
    <source>
        <dbReference type="SAM" id="Phobius"/>
    </source>
</evidence>
<dbReference type="InterPro" id="IPR045260">
    <property type="entry name" value="Sec12-like"/>
</dbReference>
<evidence type="ECO:0000256" key="12">
    <source>
        <dbReference type="SAM" id="MobiDB-lite"/>
    </source>
</evidence>
<keyword evidence="6" id="KW-0256">Endoplasmic reticulum</keyword>
<keyword evidence="15" id="KW-1185">Reference proteome</keyword>
<keyword evidence="7" id="KW-0931">ER-Golgi transport</keyword>
<keyword evidence="8" id="KW-0653">Protein transport</keyword>
<feature type="transmembrane region" description="Helical" evidence="13">
    <location>
        <begin position="446"/>
        <end position="463"/>
    </location>
</feature>
<keyword evidence="5" id="KW-0677">Repeat</keyword>
<dbReference type="InterPro" id="IPR015943">
    <property type="entry name" value="WD40/YVTN_repeat-like_dom_sf"/>
</dbReference>
<reference evidence="14" key="1">
    <citation type="submission" date="2021-02" db="EMBL/GenBank/DDBJ databases">
        <authorList>
            <person name="Dougan E. K."/>
            <person name="Rhodes N."/>
            <person name="Thang M."/>
            <person name="Chan C."/>
        </authorList>
    </citation>
    <scope>NUCLEOTIDE SEQUENCE</scope>
</reference>
<protein>
    <submittedName>
        <fullName evidence="14">Uncharacterized protein</fullName>
    </submittedName>
</protein>
<dbReference type="InterPro" id="IPR001680">
    <property type="entry name" value="WD40_rpt"/>
</dbReference>
<evidence type="ECO:0000256" key="4">
    <source>
        <dbReference type="ARBA" id="ARBA00022692"/>
    </source>
</evidence>
<dbReference type="PROSITE" id="PS50082">
    <property type="entry name" value="WD_REPEATS_2"/>
    <property type="match status" value="1"/>
</dbReference>
<dbReference type="Pfam" id="PF00400">
    <property type="entry name" value="WD40"/>
    <property type="match status" value="2"/>
</dbReference>
<dbReference type="InterPro" id="IPR011047">
    <property type="entry name" value="Quinoprotein_ADH-like_sf"/>
</dbReference>
<keyword evidence="2" id="KW-0813">Transport</keyword>
<dbReference type="GO" id="GO:0005085">
    <property type="term" value="F:guanyl-nucleotide exchange factor activity"/>
    <property type="evidence" value="ECO:0007669"/>
    <property type="project" value="InterPro"/>
</dbReference>
<dbReference type="PANTHER" id="PTHR23284">
    <property type="entry name" value="PROLACTIN REGULATORY ELEMENT BINDING PROTEIN"/>
    <property type="match status" value="1"/>
</dbReference>
<evidence type="ECO:0000256" key="1">
    <source>
        <dbReference type="ARBA" id="ARBA00004389"/>
    </source>
</evidence>
<evidence type="ECO:0000256" key="8">
    <source>
        <dbReference type="ARBA" id="ARBA00022927"/>
    </source>
</evidence>
<keyword evidence="10 13" id="KW-0472">Membrane</keyword>
<dbReference type="SUPFAM" id="SSF50998">
    <property type="entry name" value="Quinoprotein alcohol dehydrogenase-like"/>
    <property type="match status" value="1"/>
</dbReference>
<evidence type="ECO:0000313" key="14">
    <source>
        <dbReference type="EMBL" id="CAE7366723.1"/>
    </source>
</evidence>
<dbReference type="OrthoDB" id="2013972at2759"/>
<gene>
    <name evidence="14" type="ORF">SNAT2548_LOCUS19921</name>
</gene>
<keyword evidence="3 11" id="KW-0853">WD repeat</keyword>
<comment type="subcellular location">
    <subcellularLocation>
        <location evidence="1">Endoplasmic reticulum membrane</location>
        <topology evidence="1">Single-pass membrane protein</topology>
    </subcellularLocation>
</comment>
<evidence type="ECO:0000313" key="15">
    <source>
        <dbReference type="Proteomes" id="UP000604046"/>
    </source>
</evidence>
<accession>A0A812PW31</accession>
<dbReference type="EMBL" id="CAJNDS010002192">
    <property type="protein sequence ID" value="CAE7366723.1"/>
    <property type="molecule type" value="Genomic_DNA"/>
</dbReference>
<proteinExistence type="predicted"/>
<feature type="region of interest" description="Disordered" evidence="12">
    <location>
        <begin position="72"/>
        <end position="91"/>
    </location>
</feature>
<dbReference type="Proteomes" id="UP000604046">
    <property type="component" value="Unassembled WGS sequence"/>
</dbReference>
<evidence type="ECO:0000256" key="2">
    <source>
        <dbReference type="ARBA" id="ARBA00022448"/>
    </source>
</evidence>
<evidence type="ECO:0000256" key="5">
    <source>
        <dbReference type="ARBA" id="ARBA00022737"/>
    </source>
</evidence>
<dbReference type="GO" id="GO:0006888">
    <property type="term" value="P:endoplasmic reticulum to Golgi vesicle-mediated transport"/>
    <property type="evidence" value="ECO:0007669"/>
    <property type="project" value="TreeGrafter"/>
</dbReference>